<keyword evidence="2" id="KW-0812">Transmembrane</keyword>
<feature type="transmembrane region" description="Helical" evidence="2">
    <location>
        <begin position="41"/>
        <end position="64"/>
    </location>
</feature>
<evidence type="ECO:0000256" key="1">
    <source>
        <dbReference type="SAM" id="Coils"/>
    </source>
</evidence>
<keyword evidence="2" id="KW-0472">Membrane</keyword>
<dbReference type="RefSeq" id="WP_002659781.1">
    <property type="nucleotide sequence ID" value="NZ_JH719942.1"/>
</dbReference>
<protein>
    <recommendedName>
        <fullName evidence="5">DUF4407 domain-containing protein</fullName>
    </recommendedName>
</protein>
<feature type="coiled-coil region" evidence="1">
    <location>
        <begin position="413"/>
        <end position="447"/>
    </location>
</feature>
<accession>J0P927</accession>
<reference evidence="4" key="1">
    <citation type="journal article" date="2012" name="Stand. Genomic Sci.">
        <title>Permanent draft genome sequence of the gliding predator Saprospira grandis strain Sa g1 (= HR1).</title>
        <authorList>
            <person name="Mavromatis K."/>
            <person name="Chertkov O."/>
            <person name="Lapidus A."/>
            <person name="Nolan M."/>
            <person name="Lucas S."/>
            <person name="Tice H."/>
            <person name="Del Rio T.G."/>
            <person name="Cheng J.F."/>
            <person name="Han C."/>
            <person name="Tapia R."/>
            <person name="Bruce D."/>
            <person name="Goodwin L.A."/>
            <person name="Pitluck S."/>
            <person name="Huntemann M."/>
            <person name="Liolios K."/>
            <person name="Pagani I."/>
            <person name="Ivanova N."/>
            <person name="Mikhailova N."/>
            <person name="Pati A."/>
            <person name="Chen A."/>
            <person name="Palaniappan K."/>
            <person name="Land M."/>
            <person name="Brambilla E.M."/>
            <person name="Rohde M."/>
            <person name="Spring S."/>
            <person name="Goker M."/>
            <person name="Detter J.C."/>
            <person name="Bristow J."/>
            <person name="Eisen J.A."/>
            <person name="Markowitz V."/>
            <person name="Hugenholtz P."/>
            <person name="Kyrpides N.C."/>
            <person name="Klenk H.P."/>
            <person name="Woyke T."/>
        </authorList>
    </citation>
    <scope>NUCLEOTIDE SEQUENCE [LARGE SCALE GENOMIC DNA]</scope>
    <source>
        <strain evidence="4">DSM 2844</strain>
    </source>
</reference>
<sequence>MISRILNIPKTILKKIDLLFLWSSGIHLEIIEKTPHEKSKYFGIGGTIIFTALMASLAGGYAFFTAFKSINLSIFFGIFWGALIFNLDRYIVSTFGVGDGKKTISLQEIKEALPRIVMAVILGIVIATPLELKIFEKEIEVEIEKMKDENYQKLVQADTIFFQDKADQEKLVTTNKNELEQLKRHLEKAQKAPPDYITIQINELEEECKRLYTDYKEKQISKNKAQRNLYYARQNEDNYSKKELKRYLMLFSIATTNFNNSDNTYKEANSRLNNLKSKGNKFIEEGIKKTKEDIIKKEAELEKEEKTLDLLRIEEKTKKRQKSDVAKRYDGFAAHLEAMDRLTKNNAKLNAASWLITLLFIFIEIAPILFKMMTERGSYDDYLDRVKYDILVRQRQKQSDLNDEVNMQVKAHSEKMEQQLNAEIAANEELLRKIADAQAEITELAIQEWKKKKLEEIKKDPSKVIKSF</sequence>
<feature type="transmembrane region" description="Helical" evidence="2">
    <location>
        <begin position="351"/>
        <end position="370"/>
    </location>
</feature>
<keyword evidence="1" id="KW-0175">Coiled coil</keyword>
<evidence type="ECO:0000313" key="3">
    <source>
        <dbReference type="EMBL" id="EJF54072.1"/>
    </source>
</evidence>
<feature type="transmembrane region" description="Helical" evidence="2">
    <location>
        <begin position="112"/>
        <end position="130"/>
    </location>
</feature>
<dbReference type="AlphaFoldDB" id="J0P927"/>
<dbReference type="HOGENOM" id="CLU_046542_0_0_10"/>
<feature type="coiled-coil region" evidence="1">
    <location>
        <begin position="258"/>
        <end position="321"/>
    </location>
</feature>
<keyword evidence="2" id="KW-1133">Transmembrane helix</keyword>
<dbReference type="InterPro" id="IPR025519">
    <property type="entry name" value="DUF4407"/>
</dbReference>
<organism evidence="3 4">
    <name type="scientific">Saprospira grandis DSM 2844</name>
    <dbReference type="NCBI Taxonomy" id="694433"/>
    <lineage>
        <taxon>Bacteria</taxon>
        <taxon>Pseudomonadati</taxon>
        <taxon>Bacteroidota</taxon>
        <taxon>Saprospiria</taxon>
        <taxon>Saprospirales</taxon>
        <taxon>Saprospiraceae</taxon>
        <taxon>Saprospira</taxon>
    </lineage>
</organism>
<dbReference type="EMBL" id="JH719942">
    <property type="protein sequence ID" value="EJF54072.1"/>
    <property type="molecule type" value="Genomic_DNA"/>
</dbReference>
<proteinExistence type="predicted"/>
<evidence type="ECO:0000256" key="2">
    <source>
        <dbReference type="SAM" id="Phobius"/>
    </source>
</evidence>
<evidence type="ECO:0008006" key="5">
    <source>
        <dbReference type="Google" id="ProtNLM"/>
    </source>
</evidence>
<dbReference type="OrthoDB" id="594406at2"/>
<gene>
    <name evidence="3" type="ORF">SapgrDRAFT_2410</name>
</gene>
<dbReference type="Proteomes" id="UP000005113">
    <property type="component" value="Unassembled WGS sequence"/>
</dbReference>
<feature type="transmembrane region" description="Helical" evidence="2">
    <location>
        <begin position="70"/>
        <end position="91"/>
    </location>
</feature>
<name>J0P927_9BACT</name>
<feature type="coiled-coil region" evidence="1">
    <location>
        <begin position="165"/>
        <end position="221"/>
    </location>
</feature>
<dbReference type="Pfam" id="PF14362">
    <property type="entry name" value="DUF4407"/>
    <property type="match status" value="1"/>
</dbReference>
<evidence type="ECO:0000313" key="4">
    <source>
        <dbReference type="Proteomes" id="UP000005113"/>
    </source>
</evidence>